<keyword evidence="7" id="KW-1185">Reference proteome</keyword>
<dbReference type="InterPro" id="IPR052032">
    <property type="entry name" value="ATP-dep_AA_Ligase"/>
</dbReference>
<proteinExistence type="predicted"/>
<dbReference type="PROSITE" id="PS50975">
    <property type="entry name" value="ATP_GRASP"/>
    <property type="match status" value="1"/>
</dbReference>
<dbReference type="Proteomes" id="UP000198505">
    <property type="component" value="Unassembled WGS sequence"/>
</dbReference>
<dbReference type="Pfam" id="PF13535">
    <property type="entry name" value="ATP-grasp_4"/>
    <property type="match status" value="1"/>
</dbReference>
<evidence type="ECO:0000256" key="4">
    <source>
        <dbReference type="PROSITE-ProRule" id="PRU00409"/>
    </source>
</evidence>
<evidence type="ECO:0000313" key="7">
    <source>
        <dbReference type="Proteomes" id="UP000198505"/>
    </source>
</evidence>
<dbReference type="AlphaFoldDB" id="A0A1H9QV56"/>
<keyword evidence="1" id="KW-0436">Ligase</keyword>
<accession>A0A1H9QV56</accession>
<evidence type="ECO:0000256" key="1">
    <source>
        <dbReference type="ARBA" id="ARBA00022598"/>
    </source>
</evidence>
<evidence type="ECO:0000313" key="6">
    <source>
        <dbReference type="EMBL" id="SER64352.1"/>
    </source>
</evidence>
<evidence type="ECO:0000256" key="2">
    <source>
        <dbReference type="ARBA" id="ARBA00022741"/>
    </source>
</evidence>
<dbReference type="PANTHER" id="PTHR43585:SF2">
    <property type="entry name" value="ATP-GRASP ENZYME FSQD"/>
    <property type="match status" value="1"/>
</dbReference>
<sequence length="434" mass="49113">MSDGKNIAVIGLDDFHRQLLEDVRGADNYCFHGLIPYHHIVNPDRYPIEEFLHSAQRELSEIEGGVDAIIGHWDFPTTSLLPLLQAQLGLNGPSLESVLLCENKYATRLVGEEIIPELLPPFALVDPRDDAVADDPPLPYPFWLKPVVAFSSTLGFRVDGREDLKHALQQIRAGIDKFAAPFNTLMQRAHLGQRRALLNGKFCIAEGIISGRGTTVEGYVLDGEPQTYAIIDSLRGPNQVSFVGYHYPSDLPEEVGQRMEEASCRIVRHLGLRHTPFNIEFLWDEELDKLRILEINPRISKSHSPLFALVDGASHHEVAIDVALGREPRFRRGAGRWRYAAKFMPRVYAPARVTRAPTDDDLARLRQRFPDALFFSHVHEGMELSDLPNQDSYSFELGDLFLGGNSREELTRHFHEAMQILGFRFSQRVATNYE</sequence>
<reference evidence="7" key="1">
    <citation type="submission" date="2016-10" db="EMBL/GenBank/DDBJ databases">
        <authorList>
            <person name="Varghese N."/>
            <person name="Submissions S."/>
        </authorList>
    </citation>
    <scope>NUCLEOTIDE SEQUENCE [LARGE SCALE GENOMIC DNA]</scope>
    <source>
        <strain evidence="7">CGMCC 1.6495</strain>
    </source>
</reference>
<evidence type="ECO:0000259" key="5">
    <source>
        <dbReference type="PROSITE" id="PS50975"/>
    </source>
</evidence>
<gene>
    <name evidence="6" type="ORF">SAMN04487958_102103</name>
</gene>
<evidence type="ECO:0000256" key="3">
    <source>
        <dbReference type="ARBA" id="ARBA00022840"/>
    </source>
</evidence>
<name>A0A1H9QV56_9GAMM</name>
<dbReference type="InterPro" id="IPR011761">
    <property type="entry name" value="ATP-grasp"/>
</dbReference>
<dbReference type="STRING" id="416874.SAMN04487958_102103"/>
<dbReference type="PANTHER" id="PTHR43585">
    <property type="entry name" value="FUMIPYRROLE BIOSYNTHESIS PROTEIN C"/>
    <property type="match status" value="1"/>
</dbReference>
<organism evidence="6 7">
    <name type="scientific">Vreelandella subterranea</name>
    <dbReference type="NCBI Taxonomy" id="416874"/>
    <lineage>
        <taxon>Bacteria</taxon>
        <taxon>Pseudomonadati</taxon>
        <taxon>Pseudomonadota</taxon>
        <taxon>Gammaproteobacteria</taxon>
        <taxon>Oceanospirillales</taxon>
        <taxon>Halomonadaceae</taxon>
        <taxon>Vreelandella</taxon>
    </lineage>
</organism>
<dbReference type="RefSeq" id="WP_092825278.1">
    <property type="nucleotide sequence ID" value="NZ_FOGS01000002.1"/>
</dbReference>
<dbReference type="GO" id="GO:0016874">
    <property type="term" value="F:ligase activity"/>
    <property type="evidence" value="ECO:0007669"/>
    <property type="project" value="UniProtKB-KW"/>
</dbReference>
<keyword evidence="2 4" id="KW-0547">Nucleotide-binding</keyword>
<dbReference type="Gene3D" id="3.30.470.20">
    <property type="entry name" value="ATP-grasp fold, B domain"/>
    <property type="match status" value="1"/>
</dbReference>
<keyword evidence="3 4" id="KW-0067">ATP-binding</keyword>
<protein>
    <submittedName>
        <fullName evidence="6">Biotin carboxylase</fullName>
    </submittedName>
</protein>
<dbReference type="GO" id="GO:0005524">
    <property type="term" value="F:ATP binding"/>
    <property type="evidence" value="ECO:0007669"/>
    <property type="project" value="UniProtKB-UniRule"/>
</dbReference>
<dbReference type="PROSITE" id="PS00867">
    <property type="entry name" value="CPSASE_2"/>
    <property type="match status" value="1"/>
</dbReference>
<dbReference type="InterPro" id="IPR005479">
    <property type="entry name" value="CPAse_ATP-bd"/>
</dbReference>
<feature type="domain" description="ATP-grasp" evidence="5">
    <location>
        <begin position="109"/>
        <end position="324"/>
    </location>
</feature>
<dbReference type="GO" id="GO:0046872">
    <property type="term" value="F:metal ion binding"/>
    <property type="evidence" value="ECO:0007669"/>
    <property type="project" value="InterPro"/>
</dbReference>
<dbReference type="SUPFAM" id="SSF56059">
    <property type="entry name" value="Glutathione synthetase ATP-binding domain-like"/>
    <property type="match status" value="1"/>
</dbReference>
<dbReference type="EMBL" id="FOGS01000002">
    <property type="protein sequence ID" value="SER64352.1"/>
    <property type="molecule type" value="Genomic_DNA"/>
</dbReference>